<protein>
    <submittedName>
        <fullName evidence="1">Uncharacterized protein</fullName>
    </submittedName>
</protein>
<keyword evidence="2" id="KW-1185">Reference proteome</keyword>
<dbReference type="AlphaFoldDB" id="A0A6A7AI66"/>
<evidence type="ECO:0000313" key="1">
    <source>
        <dbReference type="EMBL" id="KAF2832926.1"/>
    </source>
</evidence>
<name>A0A6A7AI66_9PLEO</name>
<sequence>MSAYCYPCTCKSTISICIGYQLTSEDILPANLRVPSLQNILVHPTRATQRSRPPLTRLGDLELHTAAHRLRNAKLSPQHLHLQAVLSLAPLDQARFERVRGLQRNWLACRGLGGYCGGLAEARAECVVNTWCRGGRGLELGVRWVGFLGNETERLCRVSALC</sequence>
<organism evidence="1 2">
    <name type="scientific">Ophiobolus disseminans</name>
    <dbReference type="NCBI Taxonomy" id="1469910"/>
    <lineage>
        <taxon>Eukaryota</taxon>
        <taxon>Fungi</taxon>
        <taxon>Dikarya</taxon>
        <taxon>Ascomycota</taxon>
        <taxon>Pezizomycotina</taxon>
        <taxon>Dothideomycetes</taxon>
        <taxon>Pleosporomycetidae</taxon>
        <taxon>Pleosporales</taxon>
        <taxon>Pleosporineae</taxon>
        <taxon>Phaeosphaeriaceae</taxon>
        <taxon>Ophiobolus</taxon>
    </lineage>
</organism>
<dbReference type="Proteomes" id="UP000799424">
    <property type="component" value="Unassembled WGS sequence"/>
</dbReference>
<reference evidence="1" key="1">
    <citation type="journal article" date="2020" name="Stud. Mycol.">
        <title>101 Dothideomycetes genomes: a test case for predicting lifestyles and emergence of pathogens.</title>
        <authorList>
            <person name="Haridas S."/>
            <person name="Albert R."/>
            <person name="Binder M."/>
            <person name="Bloem J."/>
            <person name="Labutti K."/>
            <person name="Salamov A."/>
            <person name="Andreopoulos B."/>
            <person name="Baker S."/>
            <person name="Barry K."/>
            <person name="Bills G."/>
            <person name="Bluhm B."/>
            <person name="Cannon C."/>
            <person name="Castanera R."/>
            <person name="Culley D."/>
            <person name="Daum C."/>
            <person name="Ezra D."/>
            <person name="Gonzalez J."/>
            <person name="Henrissat B."/>
            <person name="Kuo A."/>
            <person name="Liang C."/>
            <person name="Lipzen A."/>
            <person name="Lutzoni F."/>
            <person name="Magnuson J."/>
            <person name="Mondo S."/>
            <person name="Nolan M."/>
            <person name="Ohm R."/>
            <person name="Pangilinan J."/>
            <person name="Park H.-J."/>
            <person name="Ramirez L."/>
            <person name="Alfaro M."/>
            <person name="Sun H."/>
            <person name="Tritt A."/>
            <person name="Yoshinaga Y."/>
            <person name="Zwiers L.-H."/>
            <person name="Turgeon B."/>
            <person name="Goodwin S."/>
            <person name="Spatafora J."/>
            <person name="Crous P."/>
            <person name="Grigoriev I."/>
        </authorList>
    </citation>
    <scope>NUCLEOTIDE SEQUENCE</scope>
    <source>
        <strain evidence="1">CBS 113818</strain>
    </source>
</reference>
<evidence type="ECO:0000313" key="2">
    <source>
        <dbReference type="Proteomes" id="UP000799424"/>
    </source>
</evidence>
<proteinExistence type="predicted"/>
<gene>
    <name evidence="1" type="ORF">CC86DRAFT_2030</name>
</gene>
<dbReference type="EMBL" id="MU006216">
    <property type="protein sequence ID" value="KAF2832926.1"/>
    <property type="molecule type" value="Genomic_DNA"/>
</dbReference>
<accession>A0A6A7AI66</accession>